<evidence type="ECO:0000313" key="1">
    <source>
        <dbReference type="EMBL" id="CEI61579.1"/>
    </source>
</evidence>
<accession>A0A2L2SXV4</accession>
<dbReference type="EMBL" id="LN649230">
    <property type="protein sequence ID" value="CEI61579.1"/>
    <property type="molecule type" value="Genomic_DNA"/>
</dbReference>
<evidence type="ECO:0000313" key="2">
    <source>
        <dbReference type="Proteomes" id="UP000245910"/>
    </source>
</evidence>
<protein>
    <submittedName>
        <fullName evidence="1">Uncharacterized protein</fullName>
    </submittedName>
</protein>
<dbReference type="AlphaFoldDB" id="A0A2L2SXV4"/>
<organism evidence="1 2">
    <name type="scientific">Fusarium venenatum</name>
    <dbReference type="NCBI Taxonomy" id="56646"/>
    <lineage>
        <taxon>Eukaryota</taxon>
        <taxon>Fungi</taxon>
        <taxon>Dikarya</taxon>
        <taxon>Ascomycota</taxon>
        <taxon>Pezizomycotina</taxon>
        <taxon>Sordariomycetes</taxon>
        <taxon>Hypocreomycetidae</taxon>
        <taxon>Hypocreales</taxon>
        <taxon>Nectriaceae</taxon>
        <taxon>Fusarium</taxon>
    </lineage>
</organism>
<proteinExistence type="predicted"/>
<dbReference type="Proteomes" id="UP000245910">
    <property type="component" value="Chromosome II"/>
</dbReference>
<sequence>MAIKTDLNTECITKDEGFTEPETLIFSGQLIISENAPLTPIYQLNRELACKVQRNMAIIFESVQFNETINPESKVIRRRKTSQDLYYLVHLRDPALQDNLPTYYITAASPGTLGNIQLDISSTNHKNEEFRAMLNADKSAADILLFNRNTQQLLFDIKPKWQGGQYQWIDMNGVKVASESGTSEEPKLHIEVPLQQQQRDVLVALWILRLWHSIAERRESKREGESIFTNRRMVADTVEEPRQVAETVHP</sequence>
<reference evidence="2" key="1">
    <citation type="submission" date="2014-10" db="EMBL/GenBank/DDBJ databases">
        <authorList>
            <person name="King R."/>
        </authorList>
    </citation>
    <scope>NUCLEOTIDE SEQUENCE [LARGE SCALE GENOMIC DNA]</scope>
    <source>
        <strain evidence="2">A3/5</strain>
    </source>
</reference>
<name>A0A2L2SXV4_9HYPO</name>
<keyword evidence="2" id="KW-1185">Reference proteome</keyword>